<dbReference type="Gene3D" id="1.20.1600.10">
    <property type="entry name" value="Outer membrane efflux proteins (OEP)"/>
    <property type="match status" value="1"/>
</dbReference>
<dbReference type="InterPro" id="IPR051906">
    <property type="entry name" value="TolC-like"/>
</dbReference>
<organism evidence="7 8">
    <name type="scientific">Cyclobacterium plantarum</name>
    <dbReference type="NCBI Taxonomy" id="2716263"/>
    <lineage>
        <taxon>Bacteria</taxon>
        <taxon>Pseudomonadati</taxon>
        <taxon>Bacteroidota</taxon>
        <taxon>Cytophagia</taxon>
        <taxon>Cytophagales</taxon>
        <taxon>Cyclobacteriaceae</taxon>
        <taxon>Cyclobacterium</taxon>
    </lineage>
</organism>
<keyword evidence="2" id="KW-1134">Transmembrane beta strand</keyword>
<sequence length="464" mass="53021">MKYGLIVFSFLWMGAAVPLQAQETLNYSDFLVWVLDYHPVARQADLNLELGRQEIRMARGGFDPKLYGNMDEKQYQGTEYYNKQEAGIVVPTFGGVEIQGMVERNTGTYLSSENTVPENGLLAVGAAVNVGKGLFIDERRAALQQAKIYALAREEERKQTLNDLYLDATDAYWSWAGAYANLKVREEGLRLASIRFEGIKSSFEQGDLPAIDTVESYTQVLNRSIQVQEAENVFFARTQELNVFLWDNDQNPLYLEPGIFPQFLGEYAPGLPDMQDFRELISTHPELRLLDYDLNYLEIDRRYKAEQLKPEVLLKYNFLTESLGGLEGMGFLENNYKFGVKISTPLLLRKERGGLGLAKAKINMVTYKRDLKYQQLRAKLEQEYNTYLVLNNQIDTFRDNINGLERLVEGERTKFEMGESSLFLINARETSLFDALLVKNSLYVKKYIGFSKVRNAAGLGFEVP</sequence>
<keyword evidence="8" id="KW-1185">Reference proteome</keyword>
<dbReference type="RefSeq" id="WP_166151864.1">
    <property type="nucleotide sequence ID" value="NZ_JAANYN010000022.1"/>
</dbReference>
<evidence type="ECO:0000256" key="6">
    <source>
        <dbReference type="SAM" id="SignalP"/>
    </source>
</evidence>
<keyword evidence="5" id="KW-0998">Cell outer membrane</keyword>
<dbReference type="PANTHER" id="PTHR30026">
    <property type="entry name" value="OUTER MEMBRANE PROTEIN TOLC"/>
    <property type="match status" value="1"/>
</dbReference>
<protein>
    <submittedName>
        <fullName evidence="7">TolC family protein</fullName>
    </submittedName>
</protein>
<gene>
    <name evidence="7" type="ORF">G9Q97_24445</name>
</gene>
<evidence type="ECO:0000256" key="1">
    <source>
        <dbReference type="ARBA" id="ARBA00004442"/>
    </source>
</evidence>
<feature type="chain" id="PRO_5046049712" evidence="6">
    <location>
        <begin position="22"/>
        <end position="464"/>
    </location>
</feature>
<comment type="caution">
    <text evidence="7">The sequence shown here is derived from an EMBL/GenBank/DDBJ whole genome shotgun (WGS) entry which is preliminary data.</text>
</comment>
<accession>A0ABX0HF71</accession>
<feature type="signal peptide" evidence="6">
    <location>
        <begin position="1"/>
        <end position="21"/>
    </location>
</feature>
<evidence type="ECO:0000313" key="7">
    <source>
        <dbReference type="EMBL" id="NHE59965.1"/>
    </source>
</evidence>
<keyword evidence="4" id="KW-0472">Membrane</keyword>
<dbReference type="PANTHER" id="PTHR30026:SF21">
    <property type="entry name" value="SLR1270 PROTEIN"/>
    <property type="match status" value="1"/>
</dbReference>
<evidence type="ECO:0000313" key="8">
    <source>
        <dbReference type="Proteomes" id="UP000649799"/>
    </source>
</evidence>
<keyword evidence="3" id="KW-0812">Transmembrane</keyword>
<keyword evidence="6" id="KW-0732">Signal</keyword>
<dbReference type="EMBL" id="JAANYN010000022">
    <property type="protein sequence ID" value="NHE59965.1"/>
    <property type="molecule type" value="Genomic_DNA"/>
</dbReference>
<evidence type="ECO:0000256" key="2">
    <source>
        <dbReference type="ARBA" id="ARBA00022452"/>
    </source>
</evidence>
<comment type="subcellular location">
    <subcellularLocation>
        <location evidence="1">Cell outer membrane</location>
    </subcellularLocation>
</comment>
<dbReference type="Proteomes" id="UP000649799">
    <property type="component" value="Unassembled WGS sequence"/>
</dbReference>
<evidence type="ECO:0000256" key="3">
    <source>
        <dbReference type="ARBA" id="ARBA00022692"/>
    </source>
</evidence>
<evidence type="ECO:0000256" key="4">
    <source>
        <dbReference type="ARBA" id="ARBA00023136"/>
    </source>
</evidence>
<reference evidence="7 8" key="1">
    <citation type="submission" date="2020-03" db="EMBL/GenBank/DDBJ databases">
        <title>Cyclobacterium plantarum sp. nov., a marine bacterium isolated from a coastal-marine wetland.</title>
        <authorList>
            <person name="Sanchez-Porro C."/>
            <person name="Ventosa A."/>
            <person name="Amoozegar M."/>
        </authorList>
    </citation>
    <scope>NUCLEOTIDE SEQUENCE [LARGE SCALE GENOMIC DNA]</scope>
    <source>
        <strain evidence="7 8">GBPx2</strain>
    </source>
</reference>
<evidence type="ECO:0000256" key="5">
    <source>
        <dbReference type="ARBA" id="ARBA00023237"/>
    </source>
</evidence>
<name>A0ABX0HF71_9BACT</name>
<proteinExistence type="predicted"/>
<dbReference type="SUPFAM" id="SSF56954">
    <property type="entry name" value="Outer membrane efflux proteins (OEP)"/>
    <property type="match status" value="1"/>
</dbReference>